<dbReference type="EMBL" id="LWCA01002045">
    <property type="protein sequence ID" value="OAF64188.1"/>
    <property type="molecule type" value="Genomic_DNA"/>
</dbReference>
<evidence type="ECO:0000256" key="1">
    <source>
        <dbReference type="ARBA" id="ARBA00016264"/>
    </source>
</evidence>
<dbReference type="Proteomes" id="UP000078046">
    <property type="component" value="Unassembled WGS sequence"/>
</dbReference>
<gene>
    <name evidence="6" type="ORF">A3Q56_08078</name>
</gene>
<accession>A0A177AQC1</accession>
<dbReference type="GO" id="GO:0003676">
    <property type="term" value="F:nucleic acid binding"/>
    <property type="evidence" value="ECO:0007669"/>
    <property type="project" value="InterPro"/>
</dbReference>
<keyword evidence="2" id="KW-0863">Zinc-finger</keyword>
<feature type="non-terminal residue" evidence="6">
    <location>
        <position position="1"/>
    </location>
</feature>
<dbReference type="Gene3D" id="1.10.340.70">
    <property type="match status" value="1"/>
</dbReference>
<dbReference type="InterPro" id="IPR041588">
    <property type="entry name" value="Integrase_H2C2"/>
</dbReference>
<dbReference type="PROSITE" id="PS50103">
    <property type="entry name" value="ZF_C3H1"/>
    <property type="match status" value="1"/>
</dbReference>
<feature type="domain" description="C3H1-type" evidence="4">
    <location>
        <begin position="42"/>
        <end position="68"/>
    </location>
</feature>
<keyword evidence="7" id="KW-1185">Reference proteome</keyword>
<dbReference type="PROSITE" id="PS50158">
    <property type="entry name" value="ZF_CCHC"/>
    <property type="match status" value="1"/>
</dbReference>
<dbReference type="AlphaFoldDB" id="A0A177AQC1"/>
<organism evidence="6 7">
    <name type="scientific">Intoshia linei</name>
    <dbReference type="NCBI Taxonomy" id="1819745"/>
    <lineage>
        <taxon>Eukaryota</taxon>
        <taxon>Metazoa</taxon>
        <taxon>Spiralia</taxon>
        <taxon>Lophotrochozoa</taxon>
        <taxon>Mesozoa</taxon>
        <taxon>Orthonectida</taxon>
        <taxon>Rhopaluridae</taxon>
        <taxon>Intoshia</taxon>
    </lineage>
</organism>
<dbReference type="InterPro" id="IPR000571">
    <property type="entry name" value="Znf_CCCH"/>
</dbReference>
<evidence type="ECO:0000259" key="4">
    <source>
        <dbReference type="PROSITE" id="PS50103"/>
    </source>
</evidence>
<feature type="zinc finger region" description="C3H1-type" evidence="2">
    <location>
        <begin position="42"/>
        <end position="68"/>
    </location>
</feature>
<dbReference type="Pfam" id="PF17921">
    <property type="entry name" value="Integrase_H2C2"/>
    <property type="match status" value="1"/>
</dbReference>
<evidence type="ECO:0000256" key="2">
    <source>
        <dbReference type="PROSITE-ProRule" id="PRU00723"/>
    </source>
</evidence>
<keyword evidence="2" id="KW-0479">Metal-binding</keyword>
<evidence type="ECO:0000259" key="5">
    <source>
        <dbReference type="PROSITE" id="PS50158"/>
    </source>
</evidence>
<evidence type="ECO:0000256" key="3">
    <source>
        <dbReference type="SAM" id="MobiDB-lite"/>
    </source>
</evidence>
<sequence>NPQRSYQKPTNKLADNKWCYSNKNNLNKRNVKKFSNLNIVDSQSNTICDNYLQRKCNGANCNLKHLIPSCSKCGKKGHIFEYCYEVKNSFNYGTSLFYIDCTIDKRNFKCLIDTGAVSSFLPSVFKANKPSYKKFTDVNEKLLNSYATIKPLTHQTSTIKTYNNGNMLIVTPNLLRDKLIDKLHCNSHSGIIQIVMKIKQDFYCTGLKKAVTDFIRKCFKYSLQNTAHNAQSNIPSYDGLCDELEVVDPSAASSKEWMNYLETKREECERRRAKQRGQPLHWYMNNGRYYKNDQSNFDEINQTPTNPNSRPSRQIKRPSYLKKDYIYDKYDSDN</sequence>
<proteinExistence type="predicted"/>
<keyword evidence="2" id="KW-0862">Zinc</keyword>
<dbReference type="GO" id="GO:0008270">
    <property type="term" value="F:zinc ion binding"/>
    <property type="evidence" value="ECO:0007669"/>
    <property type="project" value="UniProtKB-KW"/>
</dbReference>
<feature type="domain" description="CCHC-type" evidence="5">
    <location>
        <begin position="70"/>
        <end position="83"/>
    </location>
</feature>
<evidence type="ECO:0000313" key="6">
    <source>
        <dbReference type="EMBL" id="OAF64188.1"/>
    </source>
</evidence>
<evidence type="ECO:0000313" key="7">
    <source>
        <dbReference type="Proteomes" id="UP000078046"/>
    </source>
</evidence>
<dbReference type="InterPro" id="IPR001878">
    <property type="entry name" value="Znf_CCHC"/>
</dbReference>
<comment type="caution">
    <text evidence="6">The sequence shown here is derived from an EMBL/GenBank/DDBJ whole genome shotgun (WGS) entry which is preliminary data.</text>
</comment>
<reference evidence="6 7" key="1">
    <citation type="submission" date="2016-04" db="EMBL/GenBank/DDBJ databases">
        <title>The genome of Intoshia linei affirms orthonectids as highly simplified spiralians.</title>
        <authorList>
            <person name="Mikhailov K.V."/>
            <person name="Slusarev G.S."/>
            <person name="Nikitin M.A."/>
            <person name="Logacheva M.D."/>
            <person name="Penin A."/>
            <person name="Aleoshin V."/>
            <person name="Panchin Y.V."/>
        </authorList>
    </citation>
    <scope>NUCLEOTIDE SEQUENCE [LARGE SCALE GENOMIC DNA]</scope>
    <source>
        <strain evidence="6">Intl2013</strain>
        <tissue evidence="6">Whole animal</tissue>
    </source>
</reference>
<name>A0A177AQC1_9BILA</name>
<feature type="region of interest" description="Disordered" evidence="3">
    <location>
        <begin position="293"/>
        <end position="318"/>
    </location>
</feature>
<protein>
    <recommendedName>
        <fullName evidence="1">Cleavage and polyadenylation specificity factor subunit 4</fullName>
    </recommendedName>
</protein>
<feature type="compositionally biased region" description="Polar residues" evidence="3">
    <location>
        <begin position="293"/>
        <end position="312"/>
    </location>
</feature>